<organism evidence="1 2">
    <name type="scientific">Caenorhabditis auriculariae</name>
    <dbReference type="NCBI Taxonomy" id="2777116"/>
    <lineage>
        <taxon>Eukaryota</taxon>
        <taxon>Metazoa</taxon>
        <taxon>Ecdysozoa</taxon>
        <taxon>Nematoda</taxon>
        <taxon>Chromadorea</taxon>
        <taxon>Rhabditida</taxon>
        <taxon>Rhabditina</taxon>
        <taxon>Rhabditomorpha</taxon>
        <taxon>Rhabditoidea</taxon>
        <taxon>Rhabditidae</taxon>
        <taxon>Peloderinae</taxon>
        <taxon>Caenorhabditis</taxon>
    </lineage>
</organism>
<dbReference type="OrthoDB" id="5793380at2759"/>
<name>A0A8S1HMR8_9PELO</name>
<keyword evidence="2" id="KW-1185">Reference proteome</keyword>
<reference evidence="1" key="1">
    <citation type="submission" date="2020-10" db="EMBL/GenBank/DDBJ databases">
        <authorList>
            <person name="Kikuchi T."/>
        </authorList>
    </citation>
    <scope>NUCLEOTIDE SEQUENCE</scope>
    <source>
        <strain evidence="1">NKZ352</strain>
    </source>
</reference>
<dbReference type="AlphaFoldDB" id="A0A8S1HMR8"/>
<gene>
    <name evidence="1" type="ORF">CAUJ_LOCUS13645</name>
</gene>
<comment type="caution">
    <text evidence="1">The sequence shown here is derived from an EMBL/GenBank/DDBJ whole genome shotgun (WGS) entry which is preliminary data.</text>
</comment>
<proteinExistence type="predicted"/>
<dbReference type="EMBL" id="CAJGYM010000102">
    <property type="protein sequence ID" value="CAD6197736.1"/>
    <property type="molecule type" value="Genomic_DNA"/>
</dbReference>
<accession>A0A8S1HMR8</accession>
<dbReference type="Proteomes" id="UP000835052">
    <property type="component" value="Unassembled WGS sequence"/>
</dbReference>
<evidence type="ECO:0000313" key="1">
    <source>
        <dbReference type="EMBL" id="CAD6197736.1"/>
    </source>
</evidence>
<sequence>MSRRAIAVFHAIGMCSGLIQASLLLNVVLLAVEVTPLTTPKEQLTRMRIFERWSIAQLEVSPIAEDRFKSFLEQYCLANLNDTAQLDQYLSWEQVEFLRSLRVMLEPSTDSGDYHKILHSSLMNSNNYMMFVGHDIRSNCTKKNVTEEIKKHEDTVIGDNFELHILDLAFHSKSLEDHSWPIW</sequence>
<protein>
    <submittedName>
        <fullName evidence="1">Uncharacterized protein</fullName>
    </submittedName>
</protein>
<evidence type="ECO:0000313" key="2">
    <source>
        <dbReference type="Proteomes" id="UP000835052"/>
    </source>
</evidence>